<proteinExistence type="predicted"/>
<sequence length="71" mass="8132">KKKNTSFKLVQMFAWMSHLNKMSYFQCAPAGATELVHSRLVLQQIKQENMYIKEGVIGEFRVGKGNVLQSL</sequence>
<feature type="non-terminal residue" evidence="1">
    <location>
        <position position="1"/>
    </location>
</feature>
<reference evidence="1" key="1">
    <citation type="submission" date="2014-12" db="EMBL/GenBank/DDBJ databases">
        <title>Insight into the proteome of Arion vulgaris.</title>
        <authorList>
            <person name="Aradska J."/>
            <person name="Bulat T."/>
            <person name="Smidak R."/>
            <person name="Sarate P."/>
            <person name="Gangsoo J."/>
            <person name="Sialana F."/>
            <person name="Bilban M."/>
            <person name="Lubec G."/>
        </authorList>
    </citation>
    <scope>NUCLEOTIDE SEQUENCE</scope>
    <source>
        <tissue evidence="1">Skin</tissue>
    </source>
</reference>
<dbReference type="AlphaFoldDB" id="A0A0B7AMM2"/>
<feature type="non-terminal residue" evidence="1">
    <location>
        <position position="71"/>
    </location>
</feature>
<organism evidence="1">
    <name type="scientific">Arion vulgaris</name>
    <dbReference type="NCBI Taxonomy" id="1028688"/>
    <lineage>
        <taxon>Eukaryota</taxon>
        <taxon>Metazoa</taxon>
        <taxon>Spiralia</taxon>
        <taxon>Lophotrochozoa</taxon>
        <taxon>Mollusca</taxon>
        <taxon>Gastropoda</taxon>
        <taxon>Heterobranchia</taxon>
        <taxon>Euthyneura</taxon>
        <taxon>Panpulmonata</taxon>
        <taxon>Eupulmonata</taxon>
        <taxon>Stylommatophora</taxon>
        <taxon>Helicina</taxon>
        <taxon>Arionoidea</taxon>
        <taxon>Arionidae</taxon>
        <taxon>Arion</taxon>
    </lineage>
</organism>
<dbReference type="EMBL" id="HACG01034376">
    <property type="protein sequence ID" value="CEK81241.1"/>
    <property type="molecule type" value="Transcribed_RNA"/>
</dbReference>
<evidence type="ECO:0000313" key="1">
    <source>
        <dbReference type="EMBL" id="CEK81241.1"/>
    </source>
</evidence>
<name>A0A0B7AMM2_9EUPU</name>
<accession>A0A0B7AMM2</accession>
<protein>
    <submittedName>
        <fullName evidence="1">Uncharacterized protein</fullName>
    </submittedName>
</protein>
<gene>
    <name evidence="1" type="primary">ORF125024</name>
</gene>